<keyword evidence="2" id="KW-0472">Membrane</keyword>
<keyword evidence="1" id="KW-0175">Coiled coil</keyword>
<evidence type="ECO:0000256" key="3">
    <source>
        <dbReference type="SAM" id="SignalP"/>
    </source>
</evidence>
<proteinExistence type="predicted"/>
<keyword evidence="2" id="KW-0812">Transmembrane</keyword>
<gene>
    <name evidence="4" type="ORF">HMPREF9470_02621</name>
</gene>
<comment type="caution">
    <text evidence="4">The sequence shown here is derived from an EMBL/GenBank/DDBJ whole genome shotgun (WGS) entry which is preliminary data.</text>
</comment>
<feature type="coiled-coil region" evidence="1">
    <location>
        <begin position="169"/>
        <end position="200"/>
    </location>
</feature>
<dbReference type="EMBL" id="ADLK01000021">
    <property type="protein sequence ID" value="KMW19136.1"/>
    <property type="molecule type" value="Genomic_DNA"/>
</dbReference>
<evidence type="ECO:0000313" key="4">
    <source>
        <dbReference type="EMBL" id="KMW19136.1"/>
    </source>
</evidence>
<dbReference type="AlphaFoldDB" id="A0A0J9C408"/>
<organism evidence="4 5">
    <name type="scientific">[Clostridium] citroniae WAL-19142</name>
    <dbReference type="NCBI Taxonomy" id="742734"/>
    <lineage>
        <taxon>Bacteria</taxon>
        <taxon>Bacillati</taxon>
        <taxon>Bacillota</taxon>
        <taxon>Clostridia</taxon>
        <taxon>Lachnospirales</taxon>
        <taxon>Lachnospiraceae</taxon>
        <taxon>Enterocloster</taxon>
    </lineage>
</organism>
<evidence type="ECO:0000256" key="2">
    <source>
        <dbReference type="SAM" id="Phobius"/>
    </source>
</evidence>
<reference evidence="4 5" key="1">
    <citation type="submission" date="2011-04" db="EMBL/GenBank/DDBJ databases">
        <title>The Genome Sequence of Clostridium citroniae WAL-19142.</title>
        <authorList>
            <consortium name="The Broad Institute Genome Sequencing Platform"/>
            <person name="Earl A."/>
            <person name="Ward D."/>
            <person name="Feldgarden M."/>
            <person name="Gevers D."/>
            <person name="Warren Y.A."/>
            <person name="Tyrrell K.L."/>
            <person name="Citron D.M."/>
            <person name="Goldstein E.J."/>
            <person name="Daigneault M."/>
            <person name="Allen-Vercoe E."/>
            <person name="Young S.K."/>
            <person name="Zeng Q."/>
            <person name="Gargeya S."/>
            <person name="Fitzgerald M."/>
            <person name="Haas B."/>
            <person name="Abouelleil A."/>
            <person name="Alvarado L."/>
            <person name="Arachchi H.M."/>
            <person name="Berlin A."/>
            <person name="Brown A."/>
            <person name="Chapman S.B."/>
            <person name="Chen Z."/>
            <person name="Dunbar C."/>
            <person name="Freedman E."/>
            <person name="Gearin G."/>
            <person name="Gellesch M."/>
            <person name="Goldberg J."/>
            <person name="Griggs A."/>
            <person name="Gujja S."/>
            <person name="Heilman E.R."/>
            <person name="Heiman D."/>
            <person name="Howarth C."/>
            <person name="Larson L."/>
            <person name="Lui A."/>
            <person name="MacDonald P.J."/>
            <person name="Mehta T."/>
            <person name="Montmayeur A."/>
            <person name="Murphy C."/>
            <person name="Neiman D."/>
            <person name="Pearson M."/>
            <person name="Priest M."/>
            <person name="Roberts A."/>
            <person name="Saif S."/>
            <person name="Shea T."/>
            <person name="Shenoy N."/>
            <person name="Sisk P."/>
            <person name="Stolte C."/>
            <person name="Sykes S."/>
            <person name="White J."/>
            <person name="Yandava C."/>
            <person name="Wortman J."/>
            <person name="Nusbaum C."/>
            <person name="Birren B."/>
        </authorList>
    </citation>
    <scope>NUCLEOTIDE SEQUENCE [LARGE SCALE GENOMIC DNA]</scope>
    <source>
        <strain evidence="4 5">WAL-19142</strain>
    </source>
</reference>
<evidence type="ECO:0008006" key="6">
    <source>
        <dbReference type="Google" id="ProtNLM"/>
    </source>
</evidence>
<accession>A0A0J9C408</accession>
<name>A0A0J9C408_9FIRM</name>
<sequence>MRKFDWKNVLKRGAALALAFMIAVSVPSYGAAAAQAAVPSGAGRPGIKKQLPDAADYSQRPYEHYSTQVIDQAMEDFEKACQTEGQEEEVLRLYDLIISEFDRLATMTYMAQIEYDKDVSNEAAAQEQAYTTDLYAELGDKAASCISRGLATSYANALEDRIGGEYVSMVEYYQEDSQERQELDKKEQELLRQYDQLAADDITVEYNGQQWNYQRLETEEDLSTDTYRDILKELSREKNRILGNKFMELVQVRDQIAGVSGYDNYAEYAYNAVYGRDYTMEDAKKLCGNVKDTIVPLNDDMWYLDVDYASYDSLDELESSSAEDMFNAVGPALVRTQPELGEIFQYMRDNHLYDIQAGAEGEDRADSSYTVALPSYKDAFIFINRSNTFRDYQSLIHEFGHFSSYYYNAGPELYQGFNVDVCEIQSQGLELLVTRQAESMLGEGAEAYVFETLTDMLYVTITACMFQEFEEAVYRNPDMTLEEMNRKFKEIQDSYDGWYYRVYGDECYEWVDIPHLFHSPMYYIGYGTSALSALDLWVLSGDDWDLAVDTYMGILHEGMDAPYKGTISKWGMRDVFDQPQMEDLARDIRSIQGLADGSEVQPGEELPQESDGYDTNTALQGQRMLSAVMILLLGVGAVIVLQVMILCVGVVVLWVLVKGRKEKD</sequence>
<feature type="chain" id="PRO_5038419523" description="Peptidase M3A/M3B catalytic domain-containing protein" evidence="3">
    <location>
        <begin position="31"/>
        <end position="664"/>
    </location>
</feature>
<evidence type="ECO:0000256" key="1">
    <source>
        <dbReference type="SAM" id="Coils"/>
    </source>
</evidence>
<dbReference type="PATRIC" id="fig|742734.4.peg.2813"/>
<dbReference type="Gene3D" id="1.10.1370.30">
    <property type="match status" value="1"/>
</dbReference>
<keyword evidence="3" id="KW-0732">Signal</keyword>
<protein>
    <recommendedName>
        <fullName evidence="6">Peptidase M3A/M3B catalytic domain-containing protein</fullName>
    </recommendedName>
</protein>
<feature type="transmembrane region" description="Helical" evidence="2">
    <location>
        <begin position="624"/>
        <end position="657"/>
    </location>
</feature>
<dbReference type="GeneID" id="93165276"/>
<dbReference type="Proteomes" id="UP000037392">
    <property type="component" value="Unassembled WGS sequence"/>
</dbReference>
<dbReference type="OrthoDB" id="9762795at2"/>
<feature type="signal peptide" evidence="3">
    <location>
        <begin position="1"/>
        <end position="30"/>
    </location>
</feature>
<keyword evidence="2" id="KW-1133">Transmembrane helix</keyword>
<dbReference type="RefSeq" id="WP_048930006.1">
    <property type="nucleotide sequence ID" value="NZ_KQ235878.1"/>
</dbReference>
<dbReference type="SUPFAM" id="SSF55486">
    <property type="entry name" value="Metalloproteases ('zincins'), catalytic domain"/>
    <property type="match status" value="1"/>
</dbReference>
<evidence type="ECO:0000313" key="5">
    <source>
        <dbReference type="Proteomes" id="UP000037392"/>
    </source>
</evidence>